<gene>
    <name evidence="13" type="ORF">PHYEVI_LOCUS3810</name>
</gene>
<evidence type="ECO:0000256" key="5">
    <source>
        <dbReference type="ARBA" id="ARBA00022473"/>
    </source>
</evidence>
<name>A0A9N9TL77_PHYSR</name>
<evidence type="ECO:0000256" key="10">
    <source>
        <dbReference type="ARBA" id="ARBA00023186"/>
    </source>
</evidence>
<organism evidence="13 14">
    <name type="scientific">Phyllotreta striolata</name>
    <name type="common">Striped flea beetle</name>
    <name type="synonym">Crioceris striolata</name>
    <dbReference type="NCBI Taxonomy" id="444603"/>
    <lineage>
        <taxon>Eukaryota</taxon>
        <taxon>Metazoa</taxon>
        <taxon>Ecdysozoa</taxon>
        <taxon>Arthropoda</taxon>
        <taxon>Hexapoda</taxon>
        <taxon>Insecta</taxon>
        <taxon>Pterygota</taxon>
        <taxon>Neoptera</taxon>
        <taxon>Endopterygota</taxon>
        <taxon>Coleoptera</taxon>
        <taxon>Polyphaga</taxon>
        <taxon>Cucujiformia</taxon>
        <taxon>Chrysomeloidea</taxon>
        <taxon>Chrysomelidae</taxon>
        <taxon>Galerucinae</taxon>
        <taxon>Alticini</taxon>
        <taxon>Phyllotreta</taxon>
    </lineage>
</organism>
<dbReference type="GO" id="GO:0031672">
    <property type="term" value="C:A band"/>
    <property type="evidence" value="ECO:0007669"/>
    <property type="project" value="UniProtKB-SubCell"/>
</dbReference>
<dbReference type="PANTHER" id="PTHR45994">
    <property type="entry name" value="FI21225P1"/>
    <property type="match status" value="1"/>
</dbReference>
<keyword evidence="14" id="KW-1185">Reference proteome</keyword>
<dbReference type="PANTHER" id="PTHR45994:SF1">
    <property type="entry name" value="FI21225P1"/>
    <property type="match status" value="1"/>
</dbReference>
<keyword evidence="8" id="KW-0221">Differentiation</keyword>
<evidence type="ECO:0000256" key="9">
    <source>
        <dbReference type="ARBA" id="ARBA00022803"/>
    </source>
</evidence>
<dbReference type="GO" id="GO:0030018">
    <property type="term" value="C:Z disc"/>
    <property type="evidence" value="ECO:0007669"/>
    <property type="project" value="UniProtKB-SubCell"/>
</dbReference>
<evidence type="ECO:0000256" key="1">
    <source>
        <dbReference type="ARBA" id="ARBA00004161"/>
    </source>
</evidence>
<evidence type="ECO:0000259" key="12">
    <source>
        <dbReference type="Pfam" id="PF11701"/>
    </source>
</evidence>
<evidence type="ECO:0000256" key="8">
    <source>
        <dbReference type="ARBA" id="ARBA00022782"/>
    </source>
</evidence>
<evidence type="ECO:0000256" key="7">
    <source>
        <dbReference type="ARBA" id="ARBA00022541"/>
    </source>
</evidence>
<comment type="subcellular location">
    <subcellularLocation>
        <location evidence="1">Cytoplasm</location>
        <location evidence="1">Myofibril</location>
        <location evidence="1">Sarcomere</location>
        <location evidence="1">A band</location>
    </subcellularLocation>
    <subcellularLocation>
        <location evidence="2">Cytoplasm</location>
        <location evidence="2">Myofibril</location>
        <location evidence="2">Sarcomere</location>
        <location evidence="2">Z line</location>
    </subcellularLocation>
    <subcellularLocation>
        <location evidence="3">Cytoplasm</location>
        <location evidence="3">Perinuclear region</location>
    </subcellularLocation>
</comment>
<dbReference type="SUPFAM" id="SSF48452">
    <property type="entry name" value="TPR-like"/>
    <property type="match status" value="1"/>
</dbReference>
<dbReference type="GO" id="GO:0007517">
    <property type="term" value="P:muscle organ development"/>
    <property type="evidence" value="ECO:0007669"/>
    <property type="project" value="UniProtKB-KW"/>
</dbReference>
<evidence type="ECO:0000256" key="6">
    <source>
        <dbReference type="ARBA" id="ARBA00022490"/>
    </source>
</evidence>
<protein>
    <recommendedName>
        <fullName evidence="4">Protein unc-45 homolog B</fullName>
    </recommendedName>
</protein>
<dbReference type="InterPro" id="IPR016024">
    <property type="entry name" value="ARM-type_fold"/>
</dbReference>
<sequence length="929" mass="102708">MDDNETRAESFKEEGNAAFNAENWGAAVDCYTKAINLAQSEIRNLSTYYKNRAAAYLKLENYESALEDCNSCLKIAPADPKALFRRCQALEALQRYEEAYRDATQIFKDDPANKPIQPILKRLFRIVQERANQNEQTTSKLDSMMKIAFDLSETVDKRETATNNLLVLARQHAGAELMIKSTIVHQIKRIIKVEKNKEIVTTSIRIIGELCKHNEHRTKAVLETAGVPWLLDLLDSNDLKRVNAAEHCIQTVLNALSGMENRPDTKPATELIDRNRPAIDLILGRLVDAVDSRIIAAAARDAAVELLVRNVPYGQLDWAERLVDAGGVEKLMECAGELEEFRYECSMDVTKSTATVAAVCLARVYDNMYYDTLREKFMDRIEGYIKKKLLTPDIESKVRVVAALTALLRGPLDVGNALIGKEGIMEMILVMANTEDELQQRVACECIIAAASKADKAKAIINQGVNILKQLYKSGDDGVRIRALVGLCKLGSSGGSDAASRPFADGSSLKLAEACRRFLLHPGKNGDVRKWAAEGLSYLTLDAEVKEKLIEDSAALKALVELAKTGDQSALFGVITTLVNLCNAYEKQEIIPEMVELAKFAKQHVPEEHDLDDRDFVEKRLLALGRGDVAAALVALAKTESDNSKELIARVFNALCGLVELRGTVVAQGGTKVLIHLALKGTDKGKRQAAQALARIGITMNPEIAFPGQRSLEVVKPLISLLHPDCTGLENFEALLALCNVAQMNETARRRILSEGGFSKIEHYMFEDHLHLSRAAVQCMCNMTQSEEVVKYFEGDNDRVKFAVSNCIDEDKETAMAAAGMLCILTGASRKCCAKVFDSKNWLDCFQVLLLNPDVDMQYRGVCIAYNVVSASKECAEKLMETNVMEIVMGLSKVTSNDGREKIVEISNLILEESEKWGVIKKPGEDADD</sequence>
<dbReference type="GO" id="GO:0051879">
    <property type="term" value="F:Hsp90 protein binding"/>
    <property type="evidence" value="ECO:0007669"/>
    <property type="project" value="TreeGrafter"/>
</dbReference>
<dbReference type="OrthoDB" id="199930at2759"/>
<reference evidence="13" key="1">
    <citation type="submission" date="2022-01" db="EMBL/GenBank/DDBJ databases">
        <authorList>
            <person name="King R."/>
        </authorList>
    </citation>
    <scope>NUCLEOTIDE SEQUENCE</scope>
</reference>
<dbReference type="InterPro" id="IPR011990">
    <property type="entry name" value="TPR-like_helical_dom_sf"/>
</dbReference>
<dbReference type="Gene3D" id="1.25.40.10">
    <property type="entry name" value="Tetratricopeptide repeat domain"/>
    <property type="match status" value="1"/>
</dbReference>
<dbReference type="Pfam" id="PF00515">
    <property type="entry name" value="TPR_1"/>
    <property type="match status" value="1"/>
</dbReference>
<dbReference type="SMART" id="SM00028">
    <property type="entry name" value="TPR"/>
    <property type="match status" value="3"/>
</dbReference>
<dbReference type="Pfam" id="PF11701">
    <property type="entry name" value="UNC45-central"/>
    <property type="match status" value="1"/>
</dbReference>
<dbReference type="InterPro" id="IPR019734">
    <property type="entry name" value="TPR_rpt"/>
</dbReference>
<evidence type="ECO:0000256" key="4">
    <source>
        <dbReference type="ARBA" id="ARBA00020768"/>
    </source>
</evidence>
<proteinExistence type="predicted"/>
<dbReference type="InterPro" id="IPR011989">
    <property type="entry name" value="ARM-like"/>
</dbReference>
<accession>A0A9N9TL77</accession>
<dbReference type="Gene3D" id="1.25.10.10">
    <property type="entry name" value="Leucine-rich Repeat Variant"/>
    <property type="match status" value="2"/>
</dbReference>
<keyword evidence="7" id="KW-0517">Myogenesis</keyword>
<evidence type="ECO:0000256" key="11">
    <source>
        <dbReference type="PROSITE-ProRule" id="PRU00339"/>
    </source>
</evidence>
<evidence type="ECO:0000313" key="13">
    <source>
        <dbReference type="EMBL" id="CAG9857405.1"/>
    </source>
</evidence>
<evidence type="ECO:0000256" key="3">
    <source>
        <dbReference type="ARBA" id="ARBA00004556"/>
    </source>
</evidence>
<dbReference type="SUPFAM" id="SSF48371">
    <property type="entry name" value="ARM repeat"/>
    <property type="match status" value="2"/>
</dbReference>
<feature type="domain" description="UNC-45/Cro1/She4 central" evidence="12">
    <location>
        <begin position="305"/>
        <end position="490"/>
    </location>
</feature>
<keyword evidence="6" id="KW-0963">Cytoplasm</keyword>
<evidence type="ECO:0000256" key="2">
    <source>
        <dbReference type="ARBA" id="ARBA00004216"/>
    </source>
</evidence>
<dbReference type="InterPro" id="IPR024660">
    <property type="entry name" value="UCS_central_dom"/>
</dbReference>
<keyword evidence="5" id="KW-0217">Developmental protein</keyword>
<dbReference type="InterPro" id="IPR000225">
    <property type="entry name" value="Armadillo"/>
</dbReference>
<dbReference type="EMBL" id="OU900107">
    <property type="protein sequence ID" value="CAG9857405.1"/>
    <property type="molecule type" value="Genomic_DNA"/>
</dbReference>
<dbReference type="GO" id="GO:0048471">
    <property type="term" value="C:perinuclear region of cytoplasm"/>
    <property type="evidence" value="ECO:0007669"/>
    <property type="project" value="UniProtKB-SubCell"/>
</dbReference>
<feature type="repeat" description="TPR" evidence="11">
    <location>
        <begin position="46"/>
        <end position="79"/>
    </location>
</feature>
<dbReference type="GO" id="GO:0030154">
    <property type="term" value="P:cell differentiation"/>
    <property type="evidence" value="ECO:0007669"/>
    <property type="project" value="UniProtKB-KW"/>
</dbReference>
<dbReference type="AlphaFoldDB" id="A0A9N9TL77"/>
<dbReference type="PROSITE" id="PS50005">
    <property type="entry name" value="TPR"/>
    <property type="match status" value="1"/>
</dbReference>
<dbReference type="Proteomes" id="UP001153712">
    <property type="component" value="Chromosome 14"/>
</dbReference>
<dbReference type="FunFam" id="1.25.10.10:FF:000043">
    <property type="entry name" value="Unc-45 myosin chaperone B"/>
    <property type="match status" value="1"/>
</dbReference>
<dbReference type="SMART" id="SM00185">
    <property type="entry name" value="ARM"/>
    <property type="match status" value="4"/>
</dbReference>
<keyword evidence="9 11" id="KW-0802">TPR repeat</keyword>
<evidence type="ECO:0000313" key="14">
    <source>
        <dbReference type="Proteomes" id="UP001153712"/>
    </source>
</evidence>
<keyword evidence="10" id="KW-0143">Chaperone</keyword>